<keyword evidence="2" id="KW-1185">Reference proteome</keyword>
<dbReference type="EMBL" id="JQ062992">
    <property type="protein sequence ID" value="AEV89285.1"/>
    <property type="molecule type" value="Genomic_DNA"/>
</dbReference>
<accession>H0USV2</accession>
<name>H0USV2_9CAUD</name>
<organism evidence="1 2">
    <name type="scientific">Bacillus phage phIS3501</name>
    <dbReference type="NCBI Taxonomy" id="1124578"/>
    <lineage>
        <taxon>Viruses</taxon>
        <taxon>Duplodnaviria</taxon>
        <taxon>Heunggongvirae</taxon>
        <taxon>Uroviricota</taxon>
        <taxon>Caudoviricetes</taxon>
        <taxon>Camtrevirus</taxon>
        <taxon>Camtrevirus S3501</taxon>
    </lineage>
</organism>
<dbReference type="KEGG" id="vg:14008166"/>
<dbReference type="GeneID" id="14008166"/>
<reference evidence="1 2" key="1">
    <citation type="journal article" date="2012" name="Genet. Res. Int.">
        <title>Sequence Analysis of Inducible Prophage phIS3501 Integrated into the Haemolysin II Gene of Bacillus thuringiensis var israelensis ATCC35646.</title>
        <authorList>
            <person name="Moumen B."/>
            <person name="Nguen-The C."/>
            <person name="Sorokin A."/>
        </authorList>
    </citation>
    <scope>NUCLEOTIDE SEQUENCE [LARGE SCALE GENOMIC DNA]</scope>
</reference>
<evidence type="ECO:0000313" key="2">
    <source>
        <dbReference type="Proteomes" id="UP000007858"/>
    </source>
</evidence>
<protein>
    <submittedName>
        <fullName evidence="1">Uncharacterized protein</fullName>
    </submittedName>
</protein>
<gene>
    <name evidence="1" type="ORF">phIS3501_021</name>
</gene>
<dbReference type="Proteomes" id="UP000007858">
    <property type="component" value="Segment"/>
</dbReference>
<evidence type="ECO:0000313" key="1">
    <source>
        <dbReference type="EMBL" id="AEV89285.1"/>
    </source>
</evidence>
<dbReference type="OrthoDB" id="16924at10239"/>
<proteinExistence type="predicted"/>
<dbReference type="RefSeq" id="YP_007004351.1">
    <property type="nucleotide sequence ID" value="NC_019502.1"/>
</dbReference>
<sequence length="111" mass="13285">MHKFTVELIHELEGGRQYMLYHLIKLGEALESEVKQSEGRLYFDSVNFGVWVSKSILYIEKYHKDSFIVNQMKQSYKEIDYTNNYTFYKLMLSTLKVIQEEENEEKEEAKA</sequence>